<dbReference type="AlphaFoldDB" id="A0A814SL41"/>
<name>A0A814SL41_9BILA</name>
<evidence type="ECO:0000256" key="3">
    <source>
        <dbReference type="ARBA" id="ARBA00022692"/>
    </source>
</evidence>
<accession>A0A814SL41</accession>
<evidence type="ECO:0008006" key="12">
    <source>
        <dbReference type="Google" id="ProtNLM"/>
    </source>
</evidence>
<dbReference type="Proteomes" id="UP000663829">
    <property type="component" value="Unassembled WGS sequence"/>
</dbReference>
<dbReference type="GO" id="GO:0015171">
    <property type="term" value="F:amino acid transmembrane transporter activity"/>
    <property type="evidence" value="ECO:0007669"/>
    <property type="project" value="TreeGrafter"/>
</dbReference>
<dbReference type="EMBL" id="CAJOBC010006862">
    <property type="protein sequence ID" value="CAF3913340.1"/>
    <property type="molecule type" value="Genomic_DNA"/>
</dbReference>
<feature type="transmembrane region" description="Helical" evidence="6">
    <location>
        <begin position="483"/>
        <end position="500"/>
    </location>
</feature>
<dbReference type="OrthoDB" id="3900342at2759"/>
<dbReference type="InterPro" id="IPR002293">
    <property type="entry name" value="AA/rel_permease1"/>
</dbReference>
<dbReference type="EMBL" id="CAJNOQ010006862">
    <property type="protein sequence ID" value="CAF1149799.1"/>
    <property type="molecule type" value="Genomic_DNA"/>
</dbReference>
<evidence type="ECO:0000313" key="11">
    <source>
        <dbReference type="Proteomes" id="UP000663829"/>
    </source>
</evidence>
<dbReference type="PIRSF" id="PIRSF006060">
    <property type="entry name" value="AA_transporter"/>
    <property type="match status" value="1"/>
</dbReference>
<sequence length="538" mass="59291">MFGLRTILVCAKNRFSTIKTSWVGRVIHPLTLMMPIDQMHDENEKEVFKRTLNLFDLIAVGLGAIIGAGIFVLVGNAAADFAGPAVILSFVLAGFVALLAALSFAEMSTMVPLAGSSYSFTYATMGEFAAWLLGWDLILENVIAVALVSNGWALYVRTLFTDTLHVNVEESILKSWIGWNQTTESFNRTGFALNLPAAIIVLALTLLLVYDINGSVFVNNIIVIFKVVAILIFIFASIKFIKKENYEPFIPKNEGSSNKFGVSGMFRATTLAFFAYTGFDGITTVAQDTKKSSRNNLPIAILSSFGISAVLYIGFCLALIGVVPYDQLGVVSPVLMAAQKIGMNWLAITIHLAAIASLTSVALINIMVESKILYSMANDGLLPEFLALIYETRRTPYTATIFTGVISAIFASLLPIEFLSEISSIGTLFSYFLVHAGLFIMRWTKNKDVKHSFNFPSRTYVIPILGGIISILLMHTMSKWAKMRFGVWMAVGVIVYFLYGRKKSKLRNRKKKIETVTNIFDTTNANDSIVSKTETYPI</sequence>
<dbReference type="EMBL" id="CAJNOK010005978">
    <property type="protein sequence ID" value="CAF0989837.1"/>
    <property type="molecule type" value="Genomic_DNA"/>
</dbReference>
<feature type="transmembrane region" description="Helical" evidence="6">
    <location>
        <begin position="397"/>
        <end position="416"/>
    </location>
</feature>
<comment type="caution">
    <text evidence="8">The sequence shown here is derived from an EMBL/GenBank/DDBJ whole genome shotgun (WGS) entry which is preliminary data.</text>
</comment>
<feature type="transmembrane region" description="Helical" evidence="6">
    <location>
        <begin position="216"/>
        <end position="236"/>
    </location>
</feature>
<proteinExistence type="predicted"/>
<dbReference type="PANTHER" id="PTHR43243:SF4">
    <property type="entry name" value="CATIONIC AMINO ACID TRANSPORTER 4"/>
    <property type="match status" value="1"/>
</dbReference>
<organism evidence="8 11">
    <name type="scientific">Didymodactylos carnosus</name>
    <dbReference type="NCBI Taxonomy" id="1234261"/>
    <lineage>
        <taxon>Eukaryota</taxon>
        <taxon>Metazoa</taxon>
        <taxon>Spiralia</taxon>
        <taxon>Gnathifera</taxon>
        <taxon>Rotifera</taxon>
        <taxon>Eurotatoria</taxon>
        <taxon>Bdelloidea</taxon>
        <taxon>Philodinida</taxon>
        <taxon>Philodinidae</taxon>
        <taxon>Didymodactylos</taxon>
    </lineage>
</organism>
<feature type="transmembrane region" description="Helical" evidence="6">
    <location>
        <begin position="81"/>
        <end position="102"/>
    </location>
</feature>
<evidence type="ECO:0000256" key="6">
    <source>
        <dbReference type="SAM" id="Phobius"/>
    </source>
</evidence>
<dbReference type="Proteomes" id="UP000681722">
    <property type="component" value="Unassembled WGS sequence"/>
</dbReference>
<feature type="transmembrane region" description="Helical" evidence="6">
    <location>
        <begin position="345"/>
        <end position="368"/>
    </location>
</feature>
<evidence type="ECO:0000256" key="2">
    <source>
        <dbReference type="ARBA" id="ARBA00022448"/>
    </source>
</evidence>
<feature type="transmembrane region" description="Helical" evidence="6">
    <location>
        <begin position="460"/>
        <end position="477"/>
    </location>
</feature>
<feature type="transmembrane region" description="Helical" evidence="6">
    <location>
        <begin position="422"/>
        <end position="440"/>
    </location>
</feature>
<dbReference type="Gene3D" id="1.20.1740.10">
    <property type="entry name" value="Amino acid/polyamine transporter I"/>
    <property type="match status" value="1"/>
</dbReference>
<protein>
    <recommendedName>
        <fullName evidence="12">Amino acid transporter</fullName>
    </recommendedName>
</protein>
<dbReference type="GO" id="GO:0016020">
    <property type="term" value="C:membrane"/>
    <property type="evidence" value="ECO:0007669"/>
    <property type="project" value="UniProtKB-SubCell"/>
</dbReference>
<keyword evidence="4 6" id="KW-1133">Transmembrane helix</keyword>
<evidence type="ECO:0000313" key="7">
    <source>
        <dbReference type="EMBL" id="CAF0989837.1"/>
    </source>
</evidence>
<evidence type="ECO:0000256" key="4">
    <source>
        <dbReference type="ARBA" id="ARBA00022989"/>
    </source>
</evidence>
<keyword evidence="11" id="KW-1185">Reference proteome</keyword>
<evidence type="ECO:0000256" key="1">
    <source>
        <dbReference type="ARBA" id="ARBA00004141"/>
    </source>
</evidence>
<feature type="transmembrane region" description="Helical" evidence="6">
    <location>
        <begin position="299"/>
        <end position="325"/>
    </location>
</feature>
<dbReference type="Pfam" id="PF13520">
    <property type="entry name" value="AA_permease_2"/>
    <property type="match status" value="1"/>
</dbReference>
<reference evidence="8" key="1">
    <citation type="submission" date="2021-02" db="EMBL/GenBank/DDBJ databases">
        <authorList>
            <person name="Nowell W R."/>
        </authorList>
    </citation>
    <scope>NUCLEOTIDE SEQUENCE</scope>
</reference>
<evidence type="ECO:0000256" key="5">
    <source>
        <dbReference type="ARBA" id="ARBA00023136"/>
    </source>
</evidence>
<feature type="transmembrane region" description="Helical" evidence="6">
    <location>
        <begin position="191"/>
        <end position="210"/>
    </location>
</feature>
<gene>
    <name evidence="8" type="ORF">GPM918_LOCUS21119</name>
    <name evidence="7" type="ORF">OVA965_LOCUS14015</name>
    <name evidence="10" type="ORF">SRO942_LOCUS21116</name>
    <name evidence="9" type="ORF">TMI583_LOCUS14018</name>
</gene>
<feature type="transmembrane region" description="Helical" evidence="6">
    <location>
        <begin position="54"/>
        <end position="75"/>
    </location>
</feature>
<evidence type="ECO:0000313" key="9">
    <source>
        <dbReference type="EMBL" id="CAF3759941.1"/>
    </source>
</evidence>
<keyword evidence="2" id="KW-0813">Transport</keyword>
<comment type="subcellular location">
    <subcellularLocation>
        <location evidence="1">Membrane</location>
        <topology evidence="1">Multi-pass membrane protein</topology>
    </subcellularLocation>
</comment>
<keyword evidence="3 6" id="KW-0812">Transmembrane</keyword>
<keyword evidence="5 6" id="KW-0472">Membrane</keyword>
<dbReference type="Proteomes" id="UP000682733">
    <property type="component" value="Unassembled WGS sequence"/>
</dbReference>
<dbReference type="Proteomes" id="UP000677228">
    <property type="component" value="Unassembled WGS sequence"/>
</dbReference>
<dbReference type="PANTHER" id="PTHR43243">
    <property type="entry name" value="INNER MEMBRANE TRANSPORTER YGJI-RELATED"/>
    <property type="match status" value="1"/>
</dbReference>
<evidence type="ECO:0000313" key="8">
    <source>
        <dbReference type="EMBL" id="CAF1149799.1"/>
    </source>
</evidence>
<evidence type="ECO:0000313" key="10">
    <source>
        <dbReference type="EMBL" id="CAF3913340.1"/>
    </source>
</evidence>
<dbReference type="EMBL" id="CAJOBA010005985">
    <property type="protein sequence ID" value="CAF3759941.1"/>
    <property type="molecule type" value="Genomic_DNA"/>
</dbReference>